<accession>A0A9P8PZZ3</accession>
<feature type="compositionally biased region" description="Polar residues" evidence="1">
    <location>
        <begin position="91"/>
        <end position="104"/>
    </location>
</feature>
<protein>
    <submittedName>
        <fullName evidence="2">Uncharacterized protein</fullName>
    </submittedName>
</protein>
<evidence type="ECO:0000313" key="3">
    <source>
        <dbReference type="Proteomes" id="UP000774326"/>
    </source>
</evidence>
<feature type="region of interest" description="Disordered" evidence="1">
    <location>
        <begin position="83"/>
        <end position="104"/>
    </location>
</feature>
<dbReference type="PANTHER" id="PTHR37449">
    <property type="match status" value="1"/>
</dbReference>
<name>A0A9P8PZZ3_WICPI</name>
<proteinExistence type="predicted"/>
<dbReference type="PANTHER" id="PTHR37449:SF1">
    <property type="entry name" value="OS02G0159950 PROTEIN"/>
    <property type="match status" value="1"/>
</dbReference>
<keyword evidence="3" id="KW-1185">Reference proteome</keyword>
<reference evidence="2" key="2">
    <citation type="submission" date="2021-01" db="EMBL/GenBank/DDBJ databases">
        <authorList>
            <person name="Schikora-Tamarit M.A."/>
        </authorList>
    </citation>
    <scope>NUCLEOTIDE SEQUENCE</scope>
    <source>
        <strain evidence="2">CBS2887</strain>
    </source>
</reference>
<reference evidence="2" key="1">
    <citation type="journal article" date="2021" name="Open Biol.">
        <title>Shared evolutionary footprints suggest mitochondrial oxidative damage underlies multiple complex I losses in fungi.</title>
        <authorList>
            <person name="Schikora-Tamarit M.A."/>
            <person name="Marcet-Houben M."/>
            <person name="Nosek J."/>
            <person name="Gabaldon T."/>
        </authorList>
    </citation>
    <scope>NUCLEOTIDE SEQUENCE</scope>
    <source>
        <strain evidence="2">CBS2887</strain>
    </source>
</reference>
<dbReference type="Proteomes" id="UP000774326">
    <property type="component" value="Unassembled WGS sequence"/>
</dbReference>
<evidence type="ECO:0000313" key="2">
    <source>
        <dbReference type="EMBL" id="KAH3680695.1"/>
    </source>
</evidence>
<dbReference type="OrthoDB" id="5427578at2759"/>
<gene>
    <name evidence="2" type="ORF">WICPIJ_008159</name>
</gene>
<organism evidence="2 3">
    <name type="scientific">Wickerhamomyces pijperi</name>
    <name type="common">Yeast</name>
    <name type="synonym">Pichia pijperi</name>
    <dbReference type="NCBI Taxonomy" id="599730"/>
    <lineage>
        <taxon>Eukaryota</taxon>
        <taxon>Fungi</taxon>
        <taxon>Dikarya</taxon>
        <taxon>Ascomycota</taxon>
        <taxon>Saccharomycotina</taxon>
        <taxon>Saccharomycetes</taxon>
        <taxon>Phaffomycetales</taxon>
        <taxon>Wickerhamomycetaceae</taxon>
        <taxon>Wickerhamomyces</taxon>
    </lineage>
</organism>
<dbReference type="EMBL" id="JAEUBG010004683">
    <property type="protein sequence ID" value="KAH3680695.1"/>
    <property type="molecule type" value="Genomic_DNA"/>
</dbReference>
<dbReference type="AlphaFoldDB" id="A0A9P8PZZ3"/>
<sequence length="104" mass="11220">MCLSNLPGLIKAWSKTSGLLVPAKTTIWSEDWKPSISTNNWFNVVSLSSLAPEKFPLVLALPMASISSMNTIAGAFSRAVLNKSRTREAPTPTNISTNSEPETV</sequence>
<evidence type="ECO:0000256" key="1">
    <source>
        <dbReference type="SAM" id="MobiDB-lite"/>
    </source>
</evidence>
<comment type="caution">
    <text evidence="2">The sequence shown here is derived from an EMBL/GenBank/DDBJ whole genome shotgun (WGS) entry which is preliminary data.</text>
</comment>